<feature type="region of interest" description="Disordered" evidence="1">
    <location>
        <begin position="1"/>
        <end position="46"/>
    </location>
</feature>
<dbReference type="EMBL" id="LR729725">
    <property type="protein sequence ID" value="VWP01855.1"/>
    <property type="molecule type" value="Genomic_DNA"/>
</dbReference>
<reference evidence="2" key="1">
    <citation type="submission" date="2019-10" db="EMBL/GenBank/DDBJ databases">
        <authorList>
            <person name="Nor Muhammad N."/>
        </authorList>
    </citation>
    <scope>NUCLEOTIDE SEQUENCE</scope>
</reference>
<feature type="compositionally biased region" description="Low complexity" evidence="1">
    <location>
        <begin position="20"/>
        <end position="32"/>
    </location>
</feature>
<evidence type="ECO:0000313" key="2">
    <source>
        <dbReference type="EMBL" id="VWP01855.1"/>
    </source>
</evidence>
<dbReference type="AlphaFoldDB" id="A0A5K1K8P8"/>
<gene>
    <name evidence="2" type="primary">Q1HA66</name>
</gene>
<organism evidence="2">
    <name type="scientific">Ganoderma boninense</name>
    <dbReference type="NCBI Taxonomy" id="34458"/>
    <lineage>
        <taxon>Eukaryota</taxon>
        <taxon>Fungi</taxon>
        <taxon>Dikarya</taxon>
        <taxon>Basidiomycota</taxon>
        <taxon>Agaricomycotina</taxon>
        <taxon>Agaricomycetes</taxon>
        <taxon>Polyporales</taxon>
        <taxon>Polyporaceae</taxon>
        <taxon>Ganoderma</taxon>
    </lineage>
</organism>
<protein>
    <recommendedName>
        <fullName evidence="3">Ubiquitin 3 binding protein But2 C-terminal domain-containing protein</fullName>
    </recommendedName>
</protein>
<evidence type="ECO:0008006" key="3">
    <source>
        <dbReference type="Google" id="ProtNLM"/>
    </source>
</evidence>
<name>A0A5K1K8P8_9APHY</name>
<accession>A0A5K1K8P8</accession>
<proteinExistence type="predicted"/>
<evidence type="ECO:0000256" key="1">
    <source>
        <dbReference type="SAM" id="MobiDB-lite"/>
    </source>
</evidence>
<sequence>MEVESPARRLSPSPPMLFQTSTSSPASSSSSAYVPLLRGDPDSQDDVTLLEHDAQSKEGSKEHTSAGSVKRRLSPMVYWACALSLLCSACNISLLGLNVLSPTARPAPPLKYGNSYIGLEATVRDPSAPPLRPITTFPTGIAQVNASDPRAVYYDAHRWASTFGTVYPEDRRVLASSTEATYIQFWAGDFGMERCALKLLLPSLSPSDPESESSHDDDIVLPDSPDAALQVWRVETDTPGLDFHSLSWRSRPARGALLASWVLPRNGNGNATLESEVFRCPSGSFQAFELACAGRECRVDFRQTPKRKDLGFWLVQRPSI</sequence>